<dbReference type="EMBL" id="CP036276">
    <property type="protein sequence ID" value="QDU44548.1"/>
    <property type="molecule type" value="Genomic_DNA"/>
</dbReference>
<dbReference type="EC" id="3.1.-.-" evidence="3"/>
<keyword evidence="4" id="KW-1185">Reference proteome</keyword>
<sequence>MRLVKQEVISSSWGGVENRRVRWLPLSVSTAVLLLVVAGPLQPLFGTSTPGGGDQDDDCTPSCKEKCCGKKEYEDCPGQPRATTCEPVDLRYGAVLERATDLLIPGPGFDWMTGRSYSSRWTGGSTYGNLWLSSDADSYLVMEGSDVSLLVNVSSKRTFTASGSPPIYSASETSDLRLTHDSTEDEFILTDKKANLKYVFNDFTITATAARGKIKEQSSLQWSSQDKIGALYAYDGSGSLTQVTTAEGQDYNIVFTYSGTSIAKIEVKDVDSNVLEQVEYTYYDDVTNPSSDIGSSGDLVQVKVSRRATTDTTSLSVVRYTQYRYTSGSKLKAVFEDDAINRVITSDAGISSPDDILTKADAYGTPVISGLSSRSFEYYTSNTSTANIVTPFSPSGENLNTTYGGSEATEADMVKSETIGGGCTSCGSSDGGIKRSYFYLDLDQGVTLDQNEVVRIVVEDTEDSNGTARYRTVYGLSDTGRLLRKAFVEDPVGSPSYWCESFKMATTGKSARLGEERMPSAHAVTTAAHFRSFLDPYDSEGASWTNDTNTLNASGGLINVYDYSSDGMRTDHKVKKGRAGTEYYVAAWDYGDGDGDSSGDDYDNNTLLVATYDYPVKTTTRTSGKKTSYSYTFWDGDDREVKTKTTTLPVISSGQNGSGVATTLVEYYGSLGKLRWAKDGEGYISYYSYNPITGDMAYEISDVDPASPGLDVTSGSGDNWSAWAVGGADTNKPSRDSGLPTALGLVEKTYYDDQGRMTQTIDRNGAEHFTVYEDDRTIRFRQWDSGGNETLMPILITQFNKGGQVEQSISVKAGYASISTATSGAPTGFSVEPSQSDYVRWTRNTYDDDNGRLRYVDRYHDIPSSGNGTLSANYYREISNYDATGRPEYLVRVVSGSSATDRKEQITQNVYDVHGRVVEVRQGVSGDSAANNHSMTDAYNTYPTLRIIAQVEYDDGGVGDGYVTKVKQFHGTGANDYTGVNRKVTYRGHRRGGEPFYMNGSTETLYGPYVVEDVNWKGQAVCVSSYDAAPTWGTVLAGDGYTDYASSSATNRRTREGYSYDDLGRIYQTQTYDISAATGTGGNNLAENMFYDRNNREVAAARDHGAGLETAYDGAGRSYQTRTVLSLATTKYVSGAFQYRLPSPHPALSSMSGGDDGVLVLNHTVFGPAGTTEAHSFGDNHDDAASASRGIDLTNNDDYVRQSIYSWYNSAGQLKAVADYGSGDTTTGAGTWKYSAVPTLSPSSPTASDELKRVTLIEYNSDTGRSETITQPSGSKVKTIYDDLGRETYVIHNYVDFDSGTESGTGDSSDKSKDRVNKSVYNGIGQLQSVVAMDANADGNLSDNQVTTMLYEDPVNSAWRTSIIFPESSDTTSSGTDQVKMSYNTDGSLSQRTDQRETVIQFTYTNKRQLELSKVTTLGGSTDGHVRAIKRAYGDLGQLETLTSYANSDATGTVRNEVQLSYNDLRQLTDIHQSHEGAVSTPATPKVQYDYDSTTDGTSYSRQHRKESVTYPAGTAIFFDYDTANADYPSNRLSRIYNLREANSSGTVLAQYSLSATEHLSVVDYPVIDVKLDYSQGTSGTYEGMDRFGRVKDHYWEGYNSTADVDRFHYGYDYSSSRTYRDIDSAIYATDDQDQTYAHDGLDRVKAFKEGTLSGGSIAGTPTKERDWVLQRSGNWSNFTEVSNSTTNLSQSRTVNAANEITNVTETVGPSWATPAYDASGNMESIPSPTALTTTYTATYDAWNRLVKLSSGANTVAEYEYDAGGKRILKHVYSGGALDYTLHYYYDEFWRVLEVRKETSGTEDEDPLETYVWHPYYIDSLLLRDYDSNTDGTSERHYYMQDANANVTAITDNAGTVLERYHYTPYGEIAVLDPDFSADADNTSDVANSTAYTGRLFDRETGLYYYRNRYYHPQVGVFITRDPLGYVNDSFDQYEYVSSAPLSSQDPLGLREERCMKLPEGKEVLIFKNKEYIGPMPPFWESLSRTRTRGKMSYWQKEEWELIYDEQLDNCGNKEPATLVVAFSYKQGIDSSTGLTTSGKAGTTTWLGGVVKAKTGRTFSKSAAITISTSTDIKVGGCGRIRVQGFQPYTLHRVAGTGKYIIHGPYGLHGEVNFTFQGSEKEYDPSFRECNFKMEKCGDCK</sequence>
<dbReference type="InterPro" id="IPR050708">
    <property type="entry name" value="T6SS_VgrG/RHS"/>
</dbReference>
<proteinExistence type="predicted"/>
<dbReference type="PANTHER" id="PTHR32305">
    <property type="match status" value="1"/>
</dbReference>
<organism evidence="3 4">
    <name type="scientific">Symmachiella dynata</name>
    <dbReference type="NCBI Taxonomy" id="2527995"/>
    <lineage>
        <taxon>Bacteria</taxon>
        <taxon>Pseudomonadati</taxon>
        <taxon>Planctomycetota</taxon>
        <taxon>Planctomycetia</taxon>
        <taxon>Planctomycetales</taxon>
        <taxon>Planctomycetaceae</taxon>
        <taxon>Symmachiella</taxon>
    </lineage>
</organism>
<accession>A0A517ZPY8</accession>
<dbReference type="Proteomes" id="UP000319383">
    <property type="component" value="Chromosome"/>
</dbReference>
<dbReference type="Gene3D" id="2.180.10.10">
    <property type="entry name" value="RHS repeat-associated core"/>
    <property type="match status" value="1"/>
</dbReference>
<reference evidence="3 4" key="1">
    <citation type="submission" date="2019-02" db="EMBL/GenBank/DDBJ databases">
        <title>Deep-cultivation of Planctomycetes and their phenomic and genomic characterization uncovers novel biology.</title>
        <authorList>
            <person name="Wiegand S."/>
            <person name="Jogler M."/>
            <person name="Boedeker C."/>
            <person name="Pinto D."/>
            <person name="Vollmers J."/>
            <person name="Rivas-Marin E."/>
            <person name="Kohn T."/>
            <person name="Peeters S.H."/>
            <person name="Heuer A."/>
            <person name="Rast P."/>
            <person name="Oberbeckmann S."/>
            <person name="Bunk B."/>
            <person name="Jeske O."/>
            <person name="Meyerdierks A."/>
            <person name="Storesund J.E."/>
            <person name="Kallscheuer N."/>
            <person name="Luecker S."/>
            <person name="Lage O.M."/>
            <person name="Pohl T."/>
            <person name="Merkel B.J."/>
            <person name="Hornburger P."/>
            <person name="Mueller R.-W."/>
            <person name="Bruemmer F."/>
            <person name="Labrenz M."/>
            <person name="Spormann A.M."/>
            <person name="Op den Camp H."/>
            <person name="Overmann J."/>
            <person name="Amann R."/>
            <person name="Jetten M.S.M."/>
            <person name="Mascher T."/>
            <person name="Medema M.H."/>
            <person name="Devos D.P."/>
            <person name="Kaster A.-K."/>
            <person name="Ovreas L."/>
            <person name="Rohde M."/>
            <person name="Galperin M.Y."/>
            <person name="Jogler C."/>
        </authorList>
    </citation>
    <scope>NUCLEOTIDE SEQUENCE [LARGE SCALE GENOMIC DNA]</scope>
    <source>
        <strain evidence="3 4">Mal52</strain>
    </source>
</reference>
<gene>
    <name evidence="3" type="primary">wapA_5</name>
    <name evidence="3" type="ORF">Mal52_30320</name>
</gene>
<evidence type="ECO:0000256" key="1">
    <source>
        <dbReference type="SAM" id="MobiDB-lite"/>
    </source>
</evidence>
<dbReference type="PANTHER" id="PTHR32305:SF15">
    <property type="entry name" value="PROTEIN RHSA-RELATED"/>
    <property type="match status" value="1"/>
</dbReference>
<dbReference type="KEGG" id="sdyn:Mal52_30320"/>
<feature type="compositionally biased region" description="Polar residues" evidence="1">
    <location>
        <begin position="1491"/>
        <end position="1501"/>
    </location>
</feature>
<dbReference type="InterPro" id="IPR022385">
    <property type="entry name" value="Rhs_assc_core"/>
</dbReference>
<evidence type="ECO:0000259" key="2">
    <source>
        <dbReference type="Pfam" id="PF20148"/>
    </source>
</evidence>
<evidence type="ECO:0000313" key="3">
    <source>
        <dbReference type="EMBL" id="QDU44548.1"/>
    </source>
</evidence>
<dbReference type="Pfam" id="PF20148">
    <property type="entry name" value="DUF6531"/>
    <property type="match status" value="1"/>
</dbReference>
<feature type="region of interest" description="Disordered" evidence="1">
    <location>
        <begin position="1476"/>
        <end position="1506"/>
    </location>
</feature>
<feature type="domain" description="DUF6531" evidence="2">
    <location>
        <begin position="86"/>
        <end position="147"/>
    </location>
</feature>
<protein>
    <submittedName>
        <fullName evidence="3">tRNA3(Ser)-specific nuclease WapA</fullName>
        <ecNumber evidence="3">3.1.-.-</ecNumber>
    </submittedName>
</protein>
<evidence type="ECO:0000313" key="4">
    <source>
        <dbReference type="Proteomes" id="UP000319383"/>
    </source>
</evidence>
<dbReference type="InterPro" id="IPR045351">
    <property type="entry name" value="DUF6531"/>
</dbReference>
<dbReference type="GO" id="GO:0016787">
    <property type="term" value="F:hydrolase activity"/>
    <property type="evidence" value="ECO:0007669"/>
    <property type="project" value="UniProtKB-KW"/>
</dbReference>
<dbReference type="NCBIfam" id="TIGR03696">
    <property type="entry name" value="Rhs_assc_core"/>
    <property type="match status" value="1"/>
</dbReference>
<name>A0A517ZPY8_9PLAN</name>
<keyword evidence="3" id="KW-0378">Hydrolase</keyword>
<dbReference type="RefSeq" id="WP_145376891.1">
    <property type="nucleotide sequence ID" value="NZ_CP036276.1"/>
</dbReference>